<evidence type="ECO:0000313" key="4">
    <source>
        <dbReference type="Proteomes" id="UP000198704"/>
    </source>
</evidence>
<dbReference type="Gene3D" id="2.120.10.30">
    <property type="entry name" value="TolB, C-terminal domain"/>
    <property type="match status" value="1"/>
</dbReference>
<evidence type="ECO:0000259" key="2">
    <source>
        <dbReference type="Pfam" id="PF08450"/>
    </source>
</evidence>
<dbReference type="PANTHER" id="PTHR47572:SF4">
    <property type="entry name" value="LACTONASE DRP35"/>
    <property type="match status" value="1"/>
</dbReference>
<dbReference type="EMBL" id="FNHS01000003">
    <property type="protein sequence ID" value="SDM69477.1"/>
    <property type="molecule type" value="Genomic_DNA"/>
</dbReference>
<accession>A0A1G9VBP7</accession>
<dbReference type="AlphaFoldDB" id="A0A1G9VBP7"/>
<dbReference type="STRING" id="582672.SAMN05216360_103133"/>
<organism evidence="3 4">
    <name type="scientific">Methylobacterium phyllostachyos</name>
    <dbReference type="NCBI Taxonomy" id="582672"/>
    <lineage>
        <taxon>Bacteria</taxon>
        <taxon>Pseudomonadati</taxon>
        <taxon>Pseudomonadota</taxon>
        <taxon>Alphaproteobacteria</taxon>
        <taxon>Hyphomicrobiales</taxon>
        <taxon>Methylobacteriaceae</taxon>
        <taxon>Methylobacterium</taxon>
    </lineage>
</organism>
<reference evidence="4" key="1">
    <citation type="submission" date="2016-10" db="EMBL/GenBank/DDBJ databases">
        <authorList>
            <person name="Varghese N."/>
            <person name="Submissions S."/>
        </authorList>
    </citation>
    <scope>NUCLEOTIDE SEQUENCE [LARGE SCALE GENOMIC DNA]</scope>
    <source>
        <strain evidence="4">BL47</strain>
    </source>
</reference>
<dbReference type="GO" id="GO:0016787">
    <property type="term" value="F:hydrolase activity"/>
    <property type="evidence" value="ECO:0007669"/>
    <property type="project" value="UniProtKB-KW"/>
</dbReference>
<dbReference type="Proteomes" id="UP000198704">
    <property type="component" value="Unassembled WGS sequence"/>
</dbReference>
<protein>
    <submittedName>
        <fullName evidence="3">Gluconolactonase</fullName>
    </submittedName>
</protein>
<evidence type="ECO:0000256" key="1">
    <source>
        <dbReference type="ARBA" id="ARBA00022801"/>
    </source>
</evidence>
<dbReference type="InterPro" id="IPR051262">
    <property type="entry name" value="SMP-30/CGR1_Lactonase"/>
</dbReference>
<keyword evidence="4" id="KW-1185">Reference proteome</keyword>
<dbReference type="Pfam" id="PF08450">
    <property type="entry name" value="SGL"/>
    <property type="match status" value="1"/>
</dbReference>
<dbReference type="SUPFAM" id="SSF63829">
    <property type="entry name" value="Calcium-dependent phosphotriesterase"/>
    <property type="match status" value="1"/>
</dbReference>
<name>A0A1G9VBP7_9HYPH</name>
<sequence>METNEGRRFNAPNDFVCANDGALLFSEPVRGDASLGERRVFAQVEPGVPDGFRVDRSGWIWTRSEDGVQVYSAEGHRLGLIPTPQLCSNGCFGPGEERLFVTSKQHLYALDLAGG</sequence>
<dbReference type="InterPro" id="IPR013658">
    <property type="entry name" value="SGL"/>
</dbReference>
<keyword evidence="1" id="KW-0378">Hydrolase</keyword>
<dbReference type="PANTHER" id="PTHR47572">
    <property type="entry name" value="LIPOPROTEIN-RELATED"/>
    <property type="match status" value="1"/>
</dbReference>
<dbReference type="RefSeq" id="WP_167627642.1">
    <property type="nucleotide sequence ID" value="NZ_FNHS01000003.1"/>
</dbReference>
<feature type="domain" description="SMP-30/Gluconolactonase/LRE-like region" evidence="2">
    <location>
        <begin position="33"/>
        <end position="104"/>
    </location>
</feature>
<dbReference type="InterPro" id="IPR011042">
    <property type="entry name" value="6-blade_b-propeller_TolB-like"/>
</dbReference>
<gene>
    <name evidence="3" type="ORF">SAMN05216360_103133</name>
</gene>
<evidence type="ECO:0000313" key="3">
    <source>
        <dbReference type="EMBL" id="SDM69477.1"/>
    </source>
</evidence>
<proteinExistence type="predicted"/>